<dbReference type="InterPro" id="IPR006910">
    <property type="entry name" value="Rad21_Rec8_N"/>
</dbReference>
<dbReference type="PANTHER" id="PTHR12585">
    <property type="entry name" value="SCC1 / RAD21 FAMILY MEMBER"/>
    <property type="match status" value="1"/>
</dbReference>
<dbReference type="SUPFAM" id="SSF46785">
    <property type="entry name" value="Winged helix' DNA-binding domain"/>
    <property type="match status" value="1"/>
</dbReference>
<sequence length="503" mass="55470">MISDQLRTKQGPLARVWLASHWERKISKSQFLNTNLEKTIDAIAANHQEEPLALRVSGQLLLGVVRIYSRKTKYLLEDCNEALVKIKLAFKKGDINMPDISHTVNNANTITMQDKLTEFDILLPDLPFNANGPVEQGRDPILDSLGDMSFSQDITLSGQADFSFGNWESGRAGGVEAGRRDNEAGLADNGFDMDAIADPLKDMNLNDNNNNGIANDAVDFDFDLNDNIDYGQDYGDDMNEFDFPLNNDNADASLDTLMQVGIVEDDSMFDVDAIGSSTTEPVRRRKRLVVDKVTEIPSADLQRYAADVSSLIQKDTHFESAAKTKPVINLTQPSGDAVGSELDALFAGLNRKRRASGAIANANKEARVDDAFAAPTPGGAGLTSAFHFDDDNIDYGQDYNDDNADFNQDGFNRFSDNNMNNDEAFMTQNTQSFNNSARKTLEKLEEEFPSVVKFTDLAPGFSTKAEAARMFYDVLLLSTKDMIKVKQDRAYGEIQISAPTVVA</sequence>
<dbReference type="Pfam" id="PF04825">
    <property type="entry name" value="Rad21_Rec8_N"/>
    <property type="match status" value="1"/>
</dbReference>
<dbReference type="AlphaFoldDB" id="A0A0C9MDB4"/>
<keyword evidence="7" id="KW-1185">Reference proteome</keyword>
<comment type="similarity">
    <text evidence="2">Belongs to the rad21 family.</text>
</comment>
<dbReference type="GO" id="GO:0030892">
    <property type="term" value="C:mitotic cohesin complex"/>
    <property type="evidence" value="ECO:0007669"/>
    <property type="project" value="TreeGrafter"/>
</dbReference>
<protein>
    <submittedName>
        <fullName evidence="6">Double-strand-break repair protein rad21</fullName>
    </submittedName>
</protein>
<dbReference type="EMBL" id="DF836376">
    <property type="protein sequence ID" value="GAN05289.1"/>
    <property type="molecule type" value="Genomic_DNA"/>
</dbReference>
<dbReference type="InterPro" id="IPR023093">
    <property type="entry name" value="ScpA-like_C"/>
</dbReference>
<evidence type="ECO:0000313" key="7">
    <source>
        <dbReference type="Proteomes" id="UP000053815"/>
    </source>
</evidence>
<reference evidence="6" key="1">
    <citation type="submission" date="2014-09" db="EMBL/GenBank/DDBJ databases">
        <title>Draft genome sequence of an oleaginous Mucoromycotina fungus Mucor ambiguus NBRC6742.</title>
        <authorList>
            <person name="Takeda I."/>
            <person name="Yamane N."/>
            <person name="Morita T."/>
            <person name="Tamano K."/>
            <person name="Machida M."/>
            <person name="Baker S."/>
            <person name="Koike H."/>
        </authorList>
    </citation>
    <scope>NUCLEOTIDE SEQUENCE</scope>
    <source>
        <strain evidence="6">NBRC 6742</strain>
    </source>
</reference>
<accession>A0A0C9MDB4</accession>
<dbReference type="GO" id="GO:0007064">
    <property type="term" value="P:mitotic sister chromatid cohesion"/>
    <property type="evidence" value="ECO:0007669"/>
    <property type="project" value="TreeGrafter"/>
</dbReference>
<dbReference type="CDD" id="cd21788">
    <property type="entry name" value="Rad21_Rec8_M_SpRad21p-like"/>
    <property type="match status" value="1"/>
</dbReference>
<dbReference type="GO" id="GO:1990414">
    <property type="term" value="P:replication-born double-strand break repair via sister chromatid exchange"/>
    <property type="evidence" value="ECO:0007669"/>
    <property type="project" value="TreeGrafter"/>
</dbReference>
<dbReference type="OrthoDB" id="10071381at2759"/>
<keyword evidence="3" id="KW-0539">Nucleus</keyword>
<dbReference type="PANTHER" id="PTHR12585:SF69">
    <property type="entry name" value="FI11703P"/>
    <property type="match status" value="1"/>
</dbReference>
<name>A0A0C9MDB4_9FUNG</name>
<dbReference type="GO" id="GO:0003682">
    <property type="term" value="F:chromatin binding"/>
    <property type="evidence" value="ECO:0007669"/>
    <property type="project" value="TreeGrafter"/>
</dbReference>
<organism evidence="6">
    <name type="scientific">Mucor ambiguus</name>
    <dbReference type="NCBI Taxonomy" id="91626"/>
    <lineage>
        <taxon>Eukaryota</taxon>
        <taxon>Fungi</taxon>
        <taxon>Fungi incertae sedis</taxon>
        <taxon>Mucoromycota</taxon>
        <taxon>Mucoromycotina</taxon>
        <taxon>Mucoromycetes</taxon>
        <taxon>Mucorales</taxon>
        <taxon>Mucorineae</taxon>
        <taxon>Mucoraceae</taxon>
        <taxon>Mucor</taxon>
    </lineage>
</organism>
<dbReference type="InterPro" id="IPR036390">
    <property type="entry name" value="WH_DNA-bd_sf"/>
</dbReference>
<evidence type="ECO:0000256" key="1">
    <source>
        <dbReference type="ARBA" id="ARBA00004123"/>
    </source>
</evidence>
<dbReference type="STRING" id="91626.A0A0C9MDB4"/>
<dbReference type="GO" id="GO:0005634">
    <property type="term" value="C:nucleus"/>
    <property type="evidence" value="ECO:0007669"/>
    <property type="project" value="UniProtKB-SubCell"/>
</dbReference>
<evidence type="ECO:0000256" key="3">
    <source>
        <dbReference type="ARBA" id="ARBA00023242"/>
    </source>
</evidence>
<proteinExistence type="inferred from homology"/>
<dbReference type="Gene3D" id="1.10.10.580">
    <property type="entry name" value="Structural maintenance of chromosome 1. Chain E"/>
    <property type="match status" value="1"/>
</dbReference>
<gene>
    <name evidence="6" type="ORF">MAM1_0087d04759</name>
</gene>
<feature type="domain" description="Rad21/Rec8-like protein N-terminal" evidence="5">
    <location>
        <begin position="2"/>
        <end position="102"/>
    </location>
</feature>
<dbReference type="InterPro" id="IPR039781">
    <property type="entry name" value="Rad21/Rec8-like"/>
</dbReference>
<feature type="domain" description="Rad21/Rec8-like protein C-terminal eukaryotic" evidence="4">
    <location>
        <begin position="462"/>
        <end position="498"/>
    </location>
</feature>
<dbReference type="Pfam" id="PF04824">
    <property type="entry name" value="Rad21_Rec8"/>
    <property type="match status" value="1"/>
</dbReference>
<evidence type="ECO:0000313" key="6">
    <source>
        <dbReference type="EMBL" id="GAN05289.1"/>
    </source>
</evidence>
<evidence type="ECO:0000256" key="2">
    <source>
        <dbReference type="ARBA" id="ARBA00009870"/>
    </source>
</evidence>
<dbReference type="Proteomes" id="UP000053815">
    <property type="component" value="Unassembled WGS sequence"/>
</dbReference>
<evidence type="ECO:0000259" key="4">
    <source>
        <dbReference type="Pfam" id="PF04824"/>
    </source>
</evidence>
<dbReference type="InterPro" id="IPR006909">
    <property type="entry name" value="Rad21/Rec8_C_eu"/>
</dbReference>
<comment type="subcellular location">
    <subcellularLocation>
        <location evidence="1">Nucleus</location>
    </subcellularLocation>
</comment>
<evidence type="ECO:0000259" key="5">
    <source>
        <dbReference type="Pfam" id="PF04825"/>
    </source>
</evidence>